<gene>
    <name evidence="1" type="ORF">NYP16_13405</name>
</gene>
<dbReference type="PRINTS" id="PR01996">
    <property type="entry name" value="MTP1FAMILY"/>
</dbReference>
<dbReference type="Proteomes" id="UP001141619">
    <property type="component" value="Unassembled WGS sequence"/>
</dbReference>
<evidence type="ECO:0000313" key="2">
    <source>
        <dbReference type="Proteomes" id="UP001141619"/>
    </source>
</evidence>
<dbReference type="InterPro" id="IPR011855">
    <property type="entry name" value="Phgtail_TP901_1"/>
</dbReference>
<organism evidence="1 2">
    <name type="scientific">Govanella unica</name>
    <dbReference type="NCBI Taxonomy" id="2975056"/>
    <lineage>
        <taxon>Bacteria</taxon>
        <taxon>Pseudomonadati</taxon>
        <taxon>Pseudomonadota</taxon>
        <taxon>Alphaproteobacteria</taxon>
        <taxon>Emcibacterales</taxon>
        <taxon>Govanellaceae</taxon>
        <taxon>Govanella</taxon>
    </lineage>
</organism>
<dbReference type="InterPro" id="IPR022344">
    <property type="entry name" value="GTA_major-tail"/>
</dbReference>
<dbReference type="EMBL" id="JANWOI010000004">
    <property type="protein sequence ID" value="MDA5194950.1"/>
    <property type="molecule type" value="Genomic_DNA"/>
</dbReference>
<comment type="caution">
    <text evidence="1">The sequence shown here is derived from an EMBL/GenBank/DDBJ whole genome shotgun (WGS) entry which is preliminary data.</text>
</comment>
<dbReference type="RefSeq" id="WP_274944656.1">
    <property type="nucleotide sequence ID" value="NZ_JANWOI010000004.1"/>
</dbReference>
<name>A0A9X3U074_9PROT</name>
<sequence length="137" mass="14256">MAAEKGRAFILKIGDGAMPELFTTIGGMRATSLSINNELVDVTNKSSGGWREILGGAGTRAIAVTGSGVFTNSAAEKIFQGKVMTAAVSNYEIAFESGDSFRGAFFAANLDFSGDHNGERTYSLRLDSAGVVSFTGA</sequence>
<reference evidence="1" key="1">
    <citation type="submission" date="2022-08" db="EMBL/GenBank/DDBJ databases">
        <authorList>
            <person name="Vandamme P."/>
            <person name="Hettiarachchi A."/>
            <person name="Peeters C."/>
            <person name="Cnockaert M."/>
            <person name="Carlier A."/>
        </authorList>
    </citation>
    <scope>NUCLEOTIDE SEQUENCE</scope>
    <source>
        <strain evidence="1">LMG 31809</strain>
    </source>
</reference>
<keyword evidence="2" id="KW-1185">Reference proteome</keyword>
<proteinExistence type="predicted"/>
<reference evidence="1" key="2">
    <citation type="journal article" date="2023" name="Syst. Appl. Microbiol.">
        <title>Govania unica gen. nov., sp. nov., a rare biosphere bacterium that represents a novel family in the class Alphaproteobacteria.</title>
        <authorList>
            <person name="Vandamme P."/>
            <person name="Peeters C."/>
            <person name="Hettiarachchi A."/>
            <person name="Cnockaert M."/>
            <person name="Carlier A."/>
        </authorList>
    </citation>
    <scope>NUCLEOTIDE SEQUENCE</scope>
    <source>
        <strain evidence="1">LMG 31809</strain>
    </source>
</reference>
<protein>
    <submittedName>
        <fullName evidence="1">Phage tail protein</fullName>
    </submittedName>
</protein>
<dbReference type="AlphaFoldDB" id="A0A9X3U074"/>
<evidence type="ECO:0000313" key="1">
    <source>
        <dbReference type="EMBL" id="MDA5194950.1"/>
    </source>
</evidence>
<accession>A0A9X3U074</accession>
<dbReference type="Pfam" id="PF06199">
    <property type="entry name" value="Phage_tail_2"/>
    <property type="match status" value="1"/>
</dbReference>